<dbReference type="Proteomes" id="UP000697107">
    <property type="component" value="Unassembled WGS sequence"/>
</dbReference>
<dbReference type="Proteomes" id="UP000735874">
    <property type="component" value="Unassembled WGS sequence"/>
</dbReference>
<proteinExistence type="predicted"/>
<dbReference type="EMBL" id="RCML01001028">
    <property type="protein sequence ID" value="KAG2966324.1"/>
    <property type="molecule type" value="Genomic_DNA"/>
</dbReference>
<comment type="caution">
    <text evidence="4">The sequence shown here is derived from an EMBL/GenBank/DDBJ whole genome shotgun (WGS) entry which is preliminary data.</text>
</comment>
<name>A0A8T1JV09_9STRA</name>
<sequence length="45" mass="5091">MAGMCYTVDSDGDVEMTVPQPVYKFICAPLLGKWEQGALFTWYLD</sequence>
<protein>
    <submittedName>
        <fullName evidence="4">Uncharacterized protein</fullName>
    </submittedName>
</protein>
<accession>A0A8T1JV09</accession>
<dbReference type="EMBL" id="RCMI01001014">
    <property type="protein sequence ID" value="KAG2892298.1"/>
    <property type="molecule type" value="Genomic_DNA"/>
</dbReference>
<evidence type="ECO:0000313" key="5">
    <source>
        <dbReference type="Proteomes" id="UP000697107"/>
    </source>
</evidence>
<dbReference type="AlphaFoldDB" id="A0A8T1JV09"/>
<dbReference type="Proteomes" id="UP000736787">
    <property type="component" value="Unassembled WGS sequence"/>
</dbReference>
<dbReference type="Proteomes" id="UP000774804">
    <property type="component" value="Unassembled WGS sequence"/>
</dbReference>
<evidence type="ECO:0000313" key="1">
    <source>
        <dbReference type="EMBL" id="KAG2840800.1"/>
    </source>
</evidence>
<dbReference type="EMBL" id="RCMK01000989">
    <property type="protein sequence ID" value="KAG2905454.1"/>
    <property type="molecule type" value="Genomic_DNA"/>
</dbReference>
<reference evidence="4" key="1">
    <citation type="submission" date="2018-10" db="EMBL/GenBank/DDBJ databases">
        <title>Effector identification in a new, highly contiguous assembly of the strawberry crown rot pathogen Phytophthora cactorum.</title>
        <authorList>
            <person name="Armitage A.D."/>
            <person name="Nellist C.F."/>
            <person name="Bates H."/>
            <person name="Vickerstaff R.J."/>
            <person name="Harrison R.J."/>
        </authorList>
    </citation>
    <scope>NUCLEOTIDE SEQUENCE</scope>
    <source>
        <strain evidence="1">15-7</strain>
        <strain evidence="2">4032</strain>
        <strain evidence="3">4040</strain>
        <strain evidence="4">P415</strain>
    </source>
</reference>
<dbReference type="EMBL" id="RCMG01000962">
    <property type="protein sequence ID" value="KAG2840800.1"/>
    <property type="molecule type" value="Genomic_DNA"/>
</dbReference>
<evidence type="ECO:0000313" key="4">
    <source>
        <dbReference type="EMBL" id="KAG2966324.1"/>
    </source>
</evidence>
<evidence type="ECO:0000313" key="2">
    <source>
        <dbReference type="EMBL" id="KAG2892298.1"/>
    </source>
</evidence>
<gene>
    <name evidence="1" type="ORF">PC113_g19184</name>
    <name evidence="2" type="ORF">PC115_g18887</name>
    <name evidence="3" type="ORF">PC117_g20754</name>
    <name evidence="4" type="ORF">PC118_g19257</name>
</gene>
<organism evidence="4 5">
    <name type="scientific">Phytophthora cactorum</name>
    <dbReference type="NCBI Taxonomy" id="29920"/>
    <lineage>
        <taxon>Eukaryota</taxon>
        <taxon>Sar</taxon>
        <taxon>Stramenopiles</taxon>
        <taxon>Oomycota</taxon>
        <taxon>Peronosporomycetes</taxon>
        <taxon>Peronosporales</taxon>
        <taxon>Peronosporaceae</taxon>
        <taxon>Phytophthora</taxon>
    </lineage>
</organism>
<evidence type="ECO:0000313" key="3">
    <source>
        <dbReference type="EMBL" id="KAG2905454.1"/>
    </source>
</evidence>